<evidence type="ECO:0000256" key="8">
    <source>
        <dbReference type="ARBA" id="ARBA00044702"/>
    </source>
</evidence>
<dbReference type="GO" id="GO:0051452">
    <property type="term" value="P:intracellular pH reduction"/>
    <property type="evidence" value="ECO:0007669"/>
    <property type="project" value="TreeGrafter"/>
</dbReference>
<evidence type="ECO:0000313" key="14">
    <source>
        <dbReference type="Proteomes" id="UP001445076"/>
    </source>
</evidence>
<dbReference type="EMBL" id="JARKIK010000012">
    <property type="protein sequence ID" value="KAK8748405.1"/>
    <property type="molecule type" value="Genomic_DNA"/>
</dbReference>
<comment type="catalytic activity">
    <reaction evidence="7">
        <text>bromide(in) = bromide(out)</text>
        <dbReference type="Rhea" id="RHEA:75383"/>
        <dbReference type="ChEBI" id="CHEBI:15858"/>
    </reaction>
</comment>
<feature type="domain" description="Abscisic acid G-protein coupled receptor-like" evidence="11">
    <location>
        <begin position="149"/>
        <end position="229"/>
    </location>
</feature>
<dbReference type="GO" id="GO:0008308">
    <property type="term" value="F:voltage-gated monoatomic anion channel activity"/>
    <property type="evidence" value="ECO:0007669"/>
    <property type="project" value="TreeGrafter"/>
</dbReference>
<protein>
    <recommendedName>
        <fullName evidence="15">Golgi pH regulator</fullName>
    </recommendedName>
</protein>
<evidence type="ECO:0000256" key="5">
    <source>
        <dbReference type="ARBA" id="ARBA00023136"/>
    </source>
</evidence>
<name>A0AAW0Y970_CHEQU</name>
<evidence type="ECO:0000256" key="7">
    <source>
        <dbReference type="ARBA" id="ARBA00035085"/>
    </source>
</evidence>
<evidence type="ECO:0000256" key="4">
    <source>
        <dbReference type="ARBA" id="ARBA00022989"/>
    </source>
</evidence>
<sequence length="245" mass="28467">MAALSGFGAVNYPYTSMNIFMRPVTKHDIQAQERRLLQTIDVIVNKKKRIALAEKERITSKVGDESGSRSRIWGLLRSVTASSPQGESLSTLKQEVAALEELSRQLFLESVELQNQRERLEWASTFQGRFFNFMGYFFSLYCSWKIFIFFYAVSSSKSSNIIVLVLAQLMGMYFVSMVMLMRMNMPLEYRTIITQVLGDLQFHFYHRWFDVIFLVSALTTMGILYLAHKQVNTSDKTESFYEPKW</sequence>
<comment type="caution">
    <text evidence="13">The sequence shown here is derived from an EMBL/GenBank/DDBJ whole genome shotgun (WGS) entry which is preliminary data.</text>
</comment>
<dbReference type="AlphaFoldDB" id="A0AAW0Y970"/>
<comment type="subcellular location">
    <subcellularLocation>
        <location evidence="1">Membrane</location>
        <topology evidence="1">Multi-pass membrane protein</topology>
    </subcellularLocation>
</comment>
<evidence type="ECO:0000256" key="1">
    <source>
        <dbReference type="ARBA" id="ARBA00004141"/>
    </source>
</evidence>
<evidence type="ECO:0000313" key="13">
    <source>
        <dbReference type="EMBL" id="KAK8748405.1"/>
    </source>
</evidence>
<comment type="catalytic activity">
    <reaction evidence="8">
        <text>fluoride(in) = fluoride(out)</text>
        <dbReference type="Rhea" id="RHEA:76159"/>
        <dbReference type="ChEBI" id="CHEBI:17051"/>
    </reaction>
</comment>
<evidence type="ECO:0000256" key="2">
    <source>
        <dbReference type="ARBA" id="ARBA00009478"/>
    </source>
</evidence>
<dbReference type="Pfam" id="PF12430">
    <property type="entry name" value="ABA_GPCR"/>
    <property type="match status" value="1"/>
</dbReference>
<reference evidence="13 14" key="1">
    <citation type="journal article" date="2024" name="BMC Genomics">
        <title>Genome assembly of redclaw crayfish (Cherax quadricarinatus) provides insights into its immune adaptation and hypoxia tolerance.</title>
        <authorList>
            <person name="Liu Z."/>
            <person name="Zheng J."/>
            <person name="Li H."/>
            <person name="Fang K."/>
            <person name="Wang S."/>
            <person name="He J."/>
            <person name="Zhou D."/>
            <person name="Weng S."/>
            <person name="Chi M."/>
            <person name="Gu Z."/>
            <person name="He J."/>
            <person name="Li F."/>
            <person name="Wang M."/>
        </authorList>
    </citation>
    <scope>NUCLEOTIDE SEQUENCE [LARGE SCALE GENOMIC DNA]</scope>
    <source>
        <strain evidence="13">ZL_2023a</strain>
    </source>
</reference>
<keyword evidence="14" id="KW-1185">Reference proteome</keyword>
<organism evidence="13 14">
    <name type="scientific">Cherax quadricarinatus</name>
    <name type="common">Australian red claw crayfish</name>
    <dbReference type="NCBI Taxonomy" id="27406"/>
    <lineage>
        <taxon>Eukaryota</taxon>
        <taxon>Metazoa</taxon>
        <taxon>Ecdysozoa</taxon>
        <taxon>Arthropoda</taxon>
        <taxon>Crustacea</taxon>
        <taxon>Multicrustacea</taxon>
        <taxon>Malacostraca</taxon>
        <taxon>Eumalacostraca</taxon>
        <taxon>Eucarida</taxon>
        <taxon>Decapoda</taxon>
        <taxon>Pleocyemata</taxon>
        <taxon>Astacidea</taxon>
        <taxon>Parastacoidea</taxon>
        <taxon>Parastacidae</taxon>
        <taxon>Cherax</taxon>
    </lineage>
</organism>
<evidence type="ECO:0000256" key="6">
    <source>
        <dbReference type="ARBA" id="ARBA00024145"/>
    </source>
</evidence>
<dbReference type="PANTHER" id="PTHR15948">
    <property type="entry name" value="G-PROTEIN COUPLED RECEPTOR 89-RELATED"/>
    <property type="match status" value="1"/>
</dbReference>
<accession>A0AAW0Y970</accession>
<evidence type="ECO:0000256" key="3">
    <source>
        <dbReference type="ARBA" id="ARBA00022692"/>
    </source>
</evidence>
<keyword evidence="9" id="KW-0175">Coiled coil</keyword>
<dbReference type="PANTHER" id="PTHR15948:SF0">
    <property type="entry name" value="GOLGI PH REGULATOR A-RELATED"/>
    <property type="match status" value="1"/>
</dbReference>
<dbReference type="InterPro" id="IPR022535">
    <property type="entry name" value="Golgi_pH-regulator_cons_dom"/>
</dbReference>
<keyword evidence="5 10" id="KW-0472">Membrane</keyword>
<dbReference type="GO" id="GO:0032580">
    <property type="term" value="C:Golgi cisterna membrane"/>
    <property type="evidence" value="ECO:0007669"/>
    <property type="project" value="TreeGrafter"/>
</dbReference>
<comment type="catalytic activity">
    <reaction evidence="6">
        <text>iodide(out) = iodide(in)</text>
        <dbReference type="Rhea" id="RHEA:66324"/>
        <dbReference type="ChEBI" id="CHEBI:16382"/>
    </reaction>
</comment>
<evidence type="ECO:0000259" key="11">
    <source>
        <dbReference type="Pfam" id="PF12430"/>
    </source>
</evidence>
<dbReference type="InterPro" id="IPR025969">
    <property type="entry name" value="ABA_GPCR_dom"/>
</dbReference>
<feature type="transmembrane region" description="Helical" evidence="10">
    <location>
        <begin position="161"/>
        <end position="181"/>
    </location>
</feature>
<evidence type="ECO:0000256" key="10">
    <source>
        <dbReference type="SAM" id="Phobius"/>
    </source>
</evidence>
<dbReference type="Proteomes" id="UP001445076">
    <property type="component" value="Unassembled WGS sequence"/>
</dbReference>
<dbReference type="Pfam" id="PF12537">
    <property type="entry name" value="GPHR_N"/>
    <property type="match status" value="1"/>
</dbReference>
<evidence type="ECO:0008006" key="15">
    <source>
        <dbReference type="Google" id="ProtNLM"/>
    </source>
</evidence>
<keyword evidence="3 10" id="KW-0812">Transmembrane</keyword>
<gene>
    <name evidence="13" type="ORF">OTU49_016125</name>
</gene>
<feature type="transmembrane region" description="Helical" evidence="10">
    <location>
        <begin position="133"/>
        <end position="154"/>
    </location>
</feature>
<feature type="transmembrane region" description="Helical" evidence="10">
    <location>
        <begin position="208"/>
        <end position="227"/>
    </location>
</feature>
<keyword evidence="4 10" id="KW-1133">Transmembrane helix</keyword>
<comment type="similarity">
    <text evidence="2">Belongs to the Golgi pH regulator (TC 1.A.38) family.</text>
</comment>
<proteinExistence type="inferred from homology"/>
<feature type="domain" description="Golgi pH regulator conserved" evidence="12">
    <location>
        <begin position="1"/>
        <end position="50"/>
    </location>
</feature>
<dbReference type="InterPro" id="IPR015672">
    <property type="entry name" value="GPHR/GTG"/>
</dbReference>
<feature type="coiled-coil region" evidence="9">
    <location>
        <begin position="89"/>
        <end position="119"/>
    </location>
</feature>
<evidence type="ECO:0000256" key="9">
    <source>
        <dbReference type="SAM" id="Coils"/>
    </source>
</evidence>
<evidence type="ECO:0000259" key="12">
    <source>
        <dbReference type="Pfam" id="PF12537"/>
    </source>
</evidence>